<reference evidence="2 4" key="3">
    <citation type="submission" date="2016-10" db="EMBL/GenBank/DDBJ databases">
        <authorList>
            <person name="Varghese N."/>
            <person name="Submissions S."/>
        </authorList>
    </citation>
    <scope>NUCLEOTIDE SEQUENCE [LARGE SCALE GENOMIC DNA]</scope>
    <source>
        <strain evidence="2 4">CGMCC 1.6501</strain>
    </source>
</reference>
<evidence type="ECO:0000313" key="2">
    <source>
        <dbReference type="EMBL" id="SFK95358.1"/>
    </source>
</evidence>
<dbReference type="EMBL" id="FOTB01000006">
    <property type="protein sequence ID" value="SFK95358.1"/>
    <property type="molecule type" value="Genomic_DNA"/>
</dbReference>
<dbReference type="RefSeq" id="WP_046790574.1">
    <property type="nucleotide sequence ID" value="NZ_CP011366.1"/>
</dbReference>
<name>A0A0F7HMM9_9STAP</name>
<reference evidence="1 3" key="1">
    <citation type="journal article" date="2015" name="Int. J. Syst. Evol. Microbiol.">
        <title>Complete genome sequence of Salinicoccus halodurans H3B36, isolated from the Qaidam Basin in China.</title>
        <authorList>
            <person name="Jiang K."/>
            <person name="Xue Y."/>
            <person name="Ma Y."/>
        </authorList>
    </citation>
    <scope>NUCLEOTIDE SEQUENCE [LARGE SCALE GENOMIC DNA]</scope>
    <source>
        <strain evidence="1 3">H3B36</strain>
    </source>
</reference>
<dbReference type="AlphaFoldDB" id="A0A0F7HMM9"/>
<sequence>MNKAKLGIDTPFVGYKMRWGCSVSNIIEFSGGKIKQDGGGELIFFGSLGEFKVIQNGDYILKNTVTNEIILIEANKQ</sequence>
<proteinExistence type="predicted"/>
<dbReference type="Proteomes" id="UP000183090">
    <property type="component" value="Unassembled WGS sequence"/>
</dbReference>
<evidence type="ECO:0000313" key="1">
    <source>
        <dbReference type="EMBL" id="AKG74392.1"/>
    </source>
</evidence>
<accession>A0A0F7HMM9</accession>
<keyword evidence="3" id="KW-1185">Reference proteome</keyword>
<dbReference type="EMBL" id="CP011366">
    <property type="protein sequence ID" value="AKG74392.1"/>
    <property type="molecule type" value="Genomic_DNA"/>
</dbReference>
<evidence type="ECO:0000313" key="4">
    <source>
        <dbReference type="Proteomes" id="UP000183090"/>
    </source>
</evidence>
<reference evidence="3" key="2">
    <citation type="submission" date="2015-04" db="EMBL/GenBank/DDBJ databases">
        <title>Complete genome sequence of Salinicoccus halodurans strain H3B36, isolated from the Qaidam basin of China.</title>
        <authorList>
            <person name="Ma Y."/>
            <person name="Jiang K."/>
            <person name="Xue Y."/>
        </authorList>
    </citation>
    <scope>NUCLEOTIDE SEQUENCE [LARGE SCALE GENOMIC DNA]</scope>
    <source>
        <strain evidence="3">H3B36</strain>
    </source>
</reference>
<organism evidence="2 4">
    <name type="scientific">Salinicoccus halodurans</name>
    <dbReference type="NCBI Taxonomy" id="407035"/>
    <lineage>
        <taxon>Bacteria</taxon>
        <taxon>Bacillati</taxon>
        <taxon>Bacillota</taxon>
        <taxon>Bacilli</taxon>
        <taxon>Bacillales</taxon>
        <taxon>Staphylococcaceae</taxon>
        <taxon>Salinicoccus</taxon>
    </lineage>
</organism>
<protein>
    <submittedName>
        <fullName evidence="2">Uncharacterized protein</fullName>
    </submittedName>
</protein>
<dbReference type="Proteomes" id="UP000034029">
    <property type="component" value="Chromosome"/>
</dbReference>
<dbReference type="KEGG" id="shv:AAT16_09195"/>
<gene>
    <name evidence="1" type="ORF">AAT16_09195</name>
    <name evidence="2" type="ORF">SAMN05216235_2737</name>
</gene>
<evidence type="ECO:0000313" key="3">
    <source>
        <dbReference type="Proteomes" id="UP000034029"/>
    </source>
</evidence>